<dbReference type="STRING" id="1844006.PhaeoP97_02742"/>
<evidence type="ECO:0000256" key="3">
    <source>
        <dbReference type="ARBA" id="ARBA00023237"/>
    </source>
</evidence>
<dbReference type="AlphaFoldDB" id="A0A1L3I7I1"/>
<dbReference type="PROSITE" id="PS51257">
    <property type="entry name" value="PROKAR_LIPOPROTEIN"/>
    <property type="match status" value="1"/>
</dbReference>
<dbReference type="CDD" id="cd07185">
    <property type="entry name" value="OmpA_C-like"/>
    <property type="match status" value="1"/>
</dbReference>
<dbReference type="EMBL" id="CP016364">
    <property type="protein sequence ID" value="APG48119.1"/>
    <property type="molecule type" value="Genomic_DNA"/>
</dbReference>
<dbReference type="SUPFAM" id="SSF103088">
    <property type="entry name" value="OmpA-like"/>
    <property type="match status" value="1"/>
</dbReference>
<dbReference type="KEGG" id="php:PhaeoP97_02742"/>
<keyword evidence="2 4" id="KW-0472">Membrane</keyword>
<dbReference type="PRINTS" id="PR01021">
    <property type="entry name" value="OMPADOMAIN"/>
</dbReference>
<protein>
    <submittedName>
        <fullName evidence="7">Outer membrane protein OmpA-like protein</fullName>
    </submittedName>
</protein>
<dbReference type="PANTHER" id="PTHR30329">
    <property type="entry name" value="STATOR ELEMENT OF FLAGELLAR MOTOR COMPLEX"/>
    <property type="match status" value="1"/>
</dbReference>
<dbReference type="InterPro" id="IPR006664">
    <property type="entry name" value="OMP_bac"/>
</dbReference>
<proteinExistence type="predicted"/>
<keyword evidence="5" id="KW-0732">Signal</keyword>
<evidence type="ECO:0000256" key="5">
    <source>
        <dbReference type="SAM" id="SignalP"/>
    </source>
</evidence>
<dbReference type="Proteomes" id="UP000183859">
    <property type="component" value="Chromosome"/>
</dbReference>
<dbReference type="InterPro" id="IPR036737">
    <property type="entry name" value="OmpA-like_sf"/>
</dbReference>
<evidence type="ECO:0000256" key="4">
    <source>
        <dbReference type="PROSITE-ProRule" id="PRU00473"/>
    </source>
</evidence>
<dbReference type="PANTHER" id="PTHR30329:SF21">
    <property type="entry name" value="LIPOPROTEIN YIAD-RELATED"/>
    <property type="match status" value="1"/>
</dbReference>
<evidence type="ECO:0000256" key="2">
    <source>
        <dbReference type="ARBA" id="ARBA00023136"/>
    </source>
</evidence>
<sequence length="211" mass="23379" precursor="true">MGQMIKYAALIGLSLTAAACEYEAGEPLDRSVFGNATNSNAAVMAGERDFAIQLATRFAEEVPTTITFAFDSAQLDGNARAVLDQQAHWIRQFPEVRFRVFGHTDAVGSASYNKSLGLRRARAAVNYLVSRGISRSRLQAVVSFGETQPLIPTSDRERRNRRTVTEVSGFLKRHPTVLDGKYAQVIYREYIESAVPRTSLTSERSIKTTLE</sequence>
<gene>
    <name evidence="7" type="ORF">PhaeoP97_02742</name>
</gene>
<accession>A0A1L3I7I1</accession>
<evidence type="ECO:0000313" key="8">
    <source>
        <dbReference type="Proteomes" id="UP000183859"/>
    </source>
</evidence>
<feature type="chain" id="PRO_5012024103" evidence="5">
    <location>
        <begin position="20"/>
        <end position="211"/>
    </location>
</feature>
<keyword evidence="8" id="KW-1185">Reference proteome</keyword>
<feature type="signal peptide" evidence="5">
    <location>
        <begin position="1"/>
        <end position="19"/>
    </location>
</feature>
<keyword evidence="3" id="KW-0998">Cell outer membrane</keyword>
<feature type="domain" description="OmpA-like" evidence="6">
    <location>
        <begin position="55"/>
        <end position="171"/>
    </location>
</feature>
<dbReference type="InterPro" id="IPR050330">
    <property type="entry name" value="Bact_OuterMem_StrucFunc"/>
</dbReference>
<dbReference type="PROSITE" id="PS51123">
    <property type="entry name" value="OMPA_2"/>
    <property type="match status" value="1"/>
</dbReference>
<evidence type="ECO:0000259" key="6">
    <source>
        <dbReference type="PROSITE" id="PS51123"/>
    </source>
</evidence>
<dbReference type="Gene3D" id="3.30.1330.60">
    <property type="entry name" value="OmpA-like domain"/>
    <property type="match status" value="1"/>
</dbReference>
<dbReference type="InterPro" id="IPR006665">
    <property type="entry name" value="OmpA-like"/>
</dbReference>
<dbReference type="Pfam" id="PF00691">
    <property type="entry name" value="OmpA"/>
    <property type="match status" value="1"/>
</dbReference>
<reference evidence="8" key="1">
    <citation type="submission" date="2016-07" db="EMBL/GenBank/DDBJ databases">
        <title>Phaeobacter portensis sp. nov., a tropodithietic acid producing bacterium isolated from a German harbor.</title>
        <authorList>
            <person name="Freese H.M."/>
            <person name="Bunk B."/>
            <person name="Breider S."/>
            <person name="Brinkhoff T."/>
        </authorList>
    </citation>
    <scope>NUCLEOTIDE SEQUENCE [LARGE SCALE GENOMIC DNA]</scope>
    <source>
        <strain evidence="8">P97</strain>
    </source>
</reference>
<name>A0A1L3I7I1_9RHOB</name>
<dbReference type="GO" id="GO:0009279">
    <property type="term" value="C:cell outer membrane"/>
    <property type="evidence" value="ECO:0007669"/>
    <property type="project" value="UniProtKB-SubCell"/>
</dbReference>
<comment type="subcellular location">
    <subcellularLocation>
        <location evidence="1">Cell outer membrane</location>
    </subcellularLocation>
</comment>
<evidence type="ECO:0000256" key="1">
    <source>
        <dbReference type="ARBA" id="ARBA00004442"/>
    </source>
</evidence>
<evidence type="ECO:0000313" key="7">
    <source>
        <dbReference type="EMBL" id="APG48119.1"/>
    </source>
</evidence>
<organism evidence="7 8">
    <name type="scientific">Phaeobacter porticola</name>
    <dbReference type="NCBI Taxonomy" id="1844006"/>
    <lineage>
        <taxon>Bacteria</taxon>
        <taxon>Pseudomonadati</taxon>
        <taxon>Pseudomonadota</taxon>
        <taxon>Alphaproteobacteria</taxon>
        <taxon>Rhodobacterales</taxon>
        <taxon>Roseobacteraceae</taxon>
        <taxon>Phaeobacter</taxon>
    </lineage>
</organism>